<comment type="caution">
    <text evidence="2">The sequence shown here is derived from an EMBL/GenBank/DDBJ whole genome shotgun (WGS) entry which is preliminary data.</text>
</comment>
<dbReference type="OrthoDB" id="9809364at2"/>
<dbReference type="SUPFAM" id="SSF82171">
    <property type="entry name" value="DPP6 N-terminal domain-like"/>
    <property type="match status" value="1"/>
</dbReference>
<name>A0A419SBC8_9SPHI</name>
<keyword evidence="1" id="KW-0732">Signal</keyword>
<feature type="signal peptide" evidence="1">
    <location>
        <begin position="1"/>
        <end position="17"/>
    </location>
</feature>
<gene>
    <name evidence="2" type="ORF">BCY91_00325</name>
</gene>
<evidence type="ECO:0000256" key="1">
    <source>
        <dbReference type="SAM" id="SignalP"/>
    </source>
</evidence>
<dbReference type="Proteomes" id="UP000283433">
    <property type="component" value="Unassembled WGS sequence"/>
</dbReference>
<evidence type="ECO:0000313" key="3">
    <source>
        <dbReference type="Proteomes" id="UP000283433"/>
    </source>
</evidence>
<evidence type="ECO:0008006" key="4">
    <source>
        <dbReference type="Google" id="ProtNLM"/>
    </source>
</evidence>
<protein>
    <recommendedName>
        <fullName evidence="4">F5/8 type C domain-containing protein</fullName>
    </recommendedName>
</protein>
<keyword evidence="3" id="KW-1185">Reference proteome</keyword>
<accession>A0A419SBC8</accession>
<evidence type="ECO:0000313" key="2">
    <source>
        <dbReference type="EMBL" id="RKD20108.1"/>
    </source>
</evidence>
<proteinExistence type="predicted"/>
<reference evidence="2 3" key="1">
    <citation type="submission" date="2016-07" db="EMBL/GenBank/DDBJ databases">
        <title>Genome of Pelobium manganitolerans.</title>
        <authorList>
            <person name="Wu S."/>
            <person name="Wang G."/>
        </authorList>
    </citation>
    <scope>NUCLEOTIDE SEQUENCE [LARGE SCALE GENOMIC DNA]</scope>
    <source>
        <strain evidence="2 3">YS-25</strain>
    </source>
</reference>
<feature type="chain" id="PRO_5019258434" description="F5/8 type C domain-containing protein" evidence="1">
    <location>
        <begin position="18"/>
        <end position="471"/>
    </location>
</feature>
<dbReference type="Pfam" id="PF07676">
    <property type="entry name" value="PD40"/>
    <property type="match status" value="1"/>
</dbReference>
<sequence length="471" mass="52142">MKKVLLLLCLIPVLSQAQQVQWVAKVIKSSSDLGGKQYSSRRVVGRPDAFPQGGDSPNAWAPKNANDGHDFIEVEFAQAQSVKQIAIFENLNSGCLVKVMAGTGDGKYKEVFRNKINLTNWKAKSQEFTRGYYFNRKRRKVVEAPQVNVNPGIEYAVLDEPLQNIKALRVVFNFTKTAGDKQIDAIGISDSEQPILPQINTSKSLENLAQPEVLYTSKTSINADFVTPSKLYVNIADEEDRTKIYSFDLANGVLSNLTALPASINKNPNYNYLATIIGGKYVVGGAPFKKATSETGYQIFSENNGEFNLEKPVQVIAYSSLDDASNLSANADGSIIVMAVESDISQGGMDLYFAKVKEDGSYSLLQNLGKAVNSANDEYSPFLSKDGKALFFASNGFSSHGYDDLYFTQRLDDTWKNWSEPINLGPKINSAASETSMVYDDENEYLYFTTYKDDAYQLCRVKLPKSLLQVN</sequence>
<dbReference type="EMBL" id="MBTA01000001">
    <property type="protein sequence ID" value="RKD20108.1"/>
    <property type="molecule type" value="Genomic_DNA"/>
</dbReference>
<dbReference type="InterPro" id="IPR011659">
    <property type="entry name" value="WD40"/>
</dbReference>
<dbReference type="RefSeq" id="WP_120180023.1">
    <property type="nucleotide sequence ID" value="NZ_MBTA01000001.1"/>
</dbReference>
<organism evidence="2 3">
    <name type="scientific">Pelobium manganitolerans</name>
    <dbReference type="NCBI Taxonomy" id="1842495"/>
    <lineage>
        <taxon>Bacteria</taxon>
        <taxon>Pseudomonadati</taxon>
        <taxon>Bacteroidota</taxon>
        <taxon>Sphingobacteriia</taxon>
        <taxon>Sphingobacteriales</taxon>
        <taxon>Sphingobacteriaceae</taxon>
        <taxon>Pelobium</taxon>
    </lineage>
</organism>
<dbReference type="AlphaFoldDB" id="A0A419SBC8"/>